<name>A0ABQ0UJE2_PSEAF</name>
<dbReference type="Proteomes" id="UP000321189">
    <property type="component" value="Unassembled WGS sequence"/>
</dbReference>
<dbReference type="Gene3D" id="3.90.550.20">
    <property type="match status" value="1"/>
</dbReference>
<dbReference type="SUPFAM" id="SSF53448">
    <property type="entry name" value="Nucleotide-diphospho-sugar transferases"/>
    <property type="match status" value="1"/>
</dbReference>
<evidence type="ECO:0000259" key="3">
    <source>
        <dbReference type="Pfam" id="PF18588"/>
    </source>
</evidence>
<evidence type="ECO:0000313" key="5">
    <source>
        <dbReference type="Proteomes" id="UP000321189"/>
    </source>
</evidence>
<comment type="similarity">
    <text evidence="1">Belongs to the transferase hexapeptide repeat family.</text>
</comment>
<evidence type="ECO:0000256" key="1">
    <source>
        <dbReference type="ARBA" id="ARBA00007274"/>
    </source>
</evidence>
<dbReference type="InterPro" id="IPR007577">
    <property type="entry name" value="GlycoTrfase_DXD_sugar-bd_CS"/>
</dbReference>
<proteinExistence type="inferred from homology"/>
<dbReference type="PANTHER" id="PTHR32385">
    <property type="entry name" value="MANNOSYL PHOSPHORYLINOSITOL CERAMIDE SYNTHASE"/>
    <property type="match status" value="1"/>
</dbReference>
<dbReference type="InterPro" id="IPR011004">
    <property type="entry name" value="Trimer_LpxA-like_sf"/>
</dbReference>
<accession>A0ABQ0UJE2</accession>
<organism evidence="4 5">
    <name type="scientific">Pseudoalteromonas atlantica</name>
    <name type="common">Alteromonas atlantica</name>
    <dbReference type="NCBI Taxonomy" id="288"/>
    <lineage>
        <taxon>Bacteria</taxon>
        <taxon>Pseudomonadati</taxon>
        <taxon>Pseudomonadota</taxon>
        <taxon>Gammaproteobacteria</taxon>
        <taxon>Alteromonadales</taxon>
        <taxon>Pseudoalteromonadaceae</taxon>
        <taxon>Pseudoalteromonas</taxon>
    </lineage>
</organism>
<dbReference type="InterPro" id="IPR041307">
    <property type="entry name" value="WcbI"/>
</dbReference>
<protein>
    <recommendedName>
        <fullName evidence="3">Polysaccharide biosynthesis enzyme WcbI domain-containing protein</fullName>
    </recommendedName>
</protein>
<dbReference type="PANTHER" id="PTHR32385:SF15">
    <property type="entry name" value="INOSITOL PHOSPHOCERAMIDE MANNOSYLTRANSFERASE 1"/>
    <property type="match status" value="1"/>
</dbReference>
<dbReference type="InterPro" id="IPR051706">
    <property type="entry name" value="Glycosyltransferase_domain"/>
</dbReference>
<keyword evidence="2" id="KW-0808">Transferase</keyword>
<dbReference type="InterPro" id="IPR029044">
    <property type="entry name" value="Nucleotide-diphossugar_trans"/>
</dbReference>
<gene>
    <name evidence="4" type="ORF">PAT01_32120</name>
</gene>
<sequence length="668" mass="76255">MAKKKVVVIANCQARAIDSILNELSDDIEVTKVGIVHILKSHQEEEFVSYFEEADFIIAQIVHHSYPCEFVRTDNLRSKYGDKVVSIVNLYYTGDTPYLSNLPKQYRLSEAPFSDYHFKVVFDSWFKGESVSEATSALKTQYLSKDNSVSSSSIEELKLREKYADIKISDFFQHKRTKRGFHTFNHPTNDVLVEYCTRILDYLEVDYNRNITIKGEFLDQTVPFIESDKHKTVNNGVEYYYTTLELVSLFFYFYNSLEGIAVGKIYVPKVIVQYWDGESIPPEIARLMDSWKEHNPDFTYQIYDYKAAYSFIQKNYGVVGAKVFAKAKLPAMQSDIFRVAYCLKEGGVYVDAATKCFSSIDSLIDNDCSLTVLRKWHGGIWNGFIAALPEDELLADIWRSIVSNVSQEKFNNVSQATGPTLFSEFCKGDNVCIIPQIEAKPTFDLINDLSHKGDTHWSKVQKSQSIYNTTKLDNKTHMNDSDKVLNYLQSLQDEVKDYMLQDLPRWIEIKNYKEKRAFQYFWENRQEFRSLIRYRAMTAQEKFKLTTNIVQQILKLVGNKPTLFVGNLYLSCKQIGPGLYIEHGFSTVVFAKSIGKNFWLNQNVTVGTGKGGHPTIGDNVRIGANSVVIGGIKVNDRVKVGAGAVLNFEVPEGSTVVAQKPRVIPDIL</sequence>
<dbReference type="EMBL" id="BJUT01000048">
    <property type="protein sequence ID" value="GEK77908.1"/>
    <property type="molecule type" value="Genomic_DNA"/>
</dbReference>
<evidence type="ECO:0000256" key="2">
    <source>
        <dbReference type="ARBA" id="ARBA00022679"/>
    </source>
</evidence>
<dbReference type="Pfam" id="PF04488">
    <property type="entry name" value="Gly_transf_sug"/>
    <property type="match status" value="1"/>
</dbReference>
<comment type="caution">
    <text evidence="4">The sequence shown here is derived from an EMBL/GenBank/DDBJ whole genome shotgun (WGS) entry which is preliminary data.</text>
</comment>
<dbReference type="RefSeq" id="WP_138579916.1">
    <property type="nucleotide sequence ID" value="NZ_BJUT01000048.1"/>
</dbReference>
<dbReference type="InterPro" id="IPR045304">
    <property type="entry name" value="LbH_SAT"/>
</dbReference>
<dbReference type="CDD" id="cd03354">
    <property type="entry name" value="LbH_SAT"/>
    <property type="match status" value="1"/>
</dbReference>
<dbReference type="Gene3D" id="2.160.10.10">
    <property type="entry name" value="Hexapeptide repeat proteins"/>
    <property type="match status" value="1"/>
</dbReference>
<dbReference type="Pfam" id="PF00132">
    <property type="entry name" value="Hexapep"/>
    <property type="match status" value="1"/>
</dbReference>
<keyword evidence="5" id="KW-1185">Reference proteome</keyword>
<dbReference type="Pfam" id="PF18588">
    <property type="entry name" value="WcbI"/>
    <property type="match status" value="1"/>
</dbReference>
<dbReference type="InterPro" id="IPR001451">
    <property type="entry name" value="Hexapep"/>
</dbReference>
<dbReference type="SUPFAM" id="SSF51161">
    <property type="entry name" value="Trimeric LpxA-like enzymes"/>
    <property type="match status" value="1"/>
</dbReference>
<dbReference type="Gene3D" id="3.40.50.12080">
    <property type="match status" value="2"/>
</dbReference>
<feature type="domain" description="Polysaccharide biosynthesis enzyme WcbI" evidence="3">
    <location>
        <begin position="6"/>
        <end position="205"/>
    </location>
</feature>
<evidence type="ECO:0000313" key="4">
    <source>
        <dbReference type="EMBL" id="GEK77908.1"/>
    </source>
</evidence>
<reference evidence="4 5" key="1">
    <citation type="submission" date="2019-07" db="EMBL/GenBank/DDBJ databases">
        <title>Whole genome shotgun sequence of Pseudoalteromonas atlantica NBRC 103033.</title>
        <authorList>
            <person name="Hosoyama A."/>
            <person name="Uohara A."/>
            <person name="Ohji S."/>
            <person name="Ichikawa N."/>
        </authorList>
    </citation>
    <scope>NUCLEOTIDE SEQUENCE [LARGE SCALE GENOMIC DNA]</scope>
    <source>
        <strain evidence="4 5">NBRC 103033</strain>
    </source>
</reference>